<dbReference type="InterPro" id="IPR018306">
    <property type="entry name" value="Phage_T5_Orf172_DNA-bd"/>
</dbReference>
<accession>A0A4S4FXT4</accession>
<protein>
    <submittedName>
        <fullName evidence="2">GIY-YIG nuclease family protein</fullName>
    </submittedName>
</protein>
<reference evidence="2 3" key="1">
    <citation type="submission" date="2019-04" db="EMBL/GenBank/DDBJ databases">
        <authorList>
            <person name="Jiang L."/>
        </authorList>
    </citation>
    <scope>NUCLEOTIDE SEQUENCE [LARGE SCALE GENOMIC DNA]</scope>
    <source>
        <strain evidence="2 3">YIM 131861</strain>
    </source>
</reference>
<sequence length="187" mass="20923">MARCSQLRSDGVACGLPIEAGAPVQLCSSHLLAAHDWVARDVGVTDLLPGPCVACGGRVGIRYPSGWVCAVCEWRAGELVDVEIASELRIEVVYYLRYDDRIKIGTSATPRRRIAALPHDEVLAFERGGRGLEQRRHRQFADQRIPRTEWFEIDDTLLDHVSALRAGIEDPWDLYSRWLSTELALRG</sequence>
<dbReference type="EMBL" id="SSSN01000003">
    <property type="protein sequence ID" value="THG35840.1"/>
    <property type="molecule type" value="Genomic_DNA"/>
</dbReference>
<proteinExistence type="predicted"/>
<dbReference type="AlphaFoldDB" id="A0A4S4FXT4"/>
<evidence type="ECO:0000313" key="2">
    <source>
        <dbReference type="EMBL" id="THG35840.1"/>
    </source>
</evidence>
<keyword evidence="3" id="KW-1185">Reference proteome</keyword>
<comment type="caution">
    <text evidence="2">The sequence shown here is derived from an EMBL/GenBank/DDBJ whole genome shotgun (WGS) entry which is preliminary data.</text>
</comment>
<name>A0A4S4FXT4_9MICO</name>
<dbReference type="OrthoDB" id="5106355at2"/>
<evidence type="ECO:0000313" key="3">
    <source>
        <dbReference type="Proteomes" id="UP000307380"/>
    </source>
</evidence>
<dbReference type="SMART" id="SM00974">
    <property type="entry name" value="T5orf172"/>
    <property type="match status" value="1"/>
</dbReference>
<organism evidence="2 3">
    <name type="scientific">Orlajensenia flava</name>
    <dbReference type="NCBI Taxonomy" id="2565934"/>
    <lineage>
        <taxon>Bacteria</taxon>
        <taxon>Bacillati</taxon>
        <taxon>Actinomycetota</taxon>
        <taxon>Actinomycetes</taxon>
        <taxon>Micrococcales</taxon>
        <taxon>Microbacteriaceae</taxon>
        <taxon>Orlajensenia</taxon>
    </lineage>
</organism>
<feature type="domain" description="Bacteriophage T5 Orf172 DNA-binding" evidence="1">
    <location>
        <begin position="96"/>
        <end position="164"/>
    </location>
</feature>
<dbReference type="Pfam" id="PF13455">
    <property type="entry name" value="MUG113"/>
    <property type="match status" value="1"/>
</dbReference>
<gene>
    <name evidence="2" type="ORF">E6C70_02260</name>
</gene>
<dbReference type="Proteomes" id="UP000307380">
    <property type="component" value="Unassembled WGS sequence"/>
</dbReference>
<evidence type="ECO:0000259" key="1">
    <source>
        <dbReference type="SMART" id="SM00974"/>
    </source>
</evidence>